<dbReference type="EMBL" id="CP060713">
    <property type="protein sequence ID" value="QNN53994.1"/>
    <property type="molecule type" value="Genomic_DNA"/>
</dbReference>
<proteinExistence type="predicted"/>
<name>A0A7G9REG9_9ACTN</name>
<reference evidence="1 2" key="1">
    <citation type="submission" date="2020-08" db="EMBL/GenBank/DDBJ databases">
        <title>Genome sequence of Nocardioides mesophilus KACC 16243T.</title>
        <authorList>
            <person name="Hyun D.-W."/>
            <person name="Bae J.-W."/>
        </authorList>
    </citation>
    <scope>NUCLEOTIDE SEQUENCE [LARGE SCALE GENOMIC DNA]</scope>
    <source>
        <strain evidence="1 2">KACC 16243</strain>
    </source>
</reference>
<protein>
    <submittedName>
        <fullName evidence="1">Uncharacterized protein</fullName>
    </submittedName>
</protein>
<gene>
    <name evidence="1" type="ORF">H9L09_06325</name>
</gene>
<evidence type="ECO:0000313" key="1">
    <source>
        <dbReference type="EMBL" id="QNN53994.1"/>
    </source>
</evidence>
<sequence length="47" mass="5010">MEQAATTGAQPCPDCHALVVDLAAHERWHTRLVADLASAVARELARG</sequence>
<dbReference type="Proteomes" id="UP000515947">
    <property type="component" value="Chromosome"/>
</dbReference>
<evidence type="ECO:0000313" key="2">
    <source>
        <dbReference type="Proteomes" id="UP000515947"/>
    </source>
</evidence>
<dbReference type="AlphaFoldDB" id="A0A7G9REG9"/>
<dbReference type="KEGG" id="nmes:H9L09_06325"/>
<keyword evidence="2" id="KW-1185">Reference proteome</keyword>
<accession>A0A7G9REG9</accession>
<dbReference type="RefSeq" id="WP_187579838.1">
    <property type="nucleotide sequence ID" value="NZ_CP060713.1"/>
</dbReference>
<organism evidence="1 2">
    <name type="scientific">Nocardioides mesophilus</name>
    <dbReference type="NCBI Taxonomy" id="433659"/>
    <lineage>
        <taxon>Bacteria</taxon>
        <taxon>Bacillati</taxon>
        <taxon>Actinomycetota</taxon>
        <taxon>Actinomycetes</taxon>
        <taxon>Propionibacteriales</taxon>
        <taxon>Nocardioidaceae</taxon>
        <taxon>Nocardioides</taxon>
    </lineage>
</organism>